<reference evidence="1 2" key="1">
    <citation type="submission" date="2016-05" db="EMBL/GenBank/DDBJ databases">
        <title>Genome Sequence of Pseudomonas citronellolis Strain SJTE-3, an Estrogens and Persistent Organic Pollutants degradation strain.</title>
        <authorList>
            <person name="Liang R."/>
        </authorList>
    </citation>
    <scope>NUCLEOTIDE SEQUENCE [LARGE SCALE GENOMIC DNA]</scope>
    <source>
        <strain evidence="1 2">SJTE-3</strain>
        <plasmid evidence="2">Plasmid prbl16</plasmid>
    </source>
</reference>
<dbReference type="AlphaFoldDB" id="A0A1A9KMZ8"/>
<gene>
    <name evidence="1" type="ORF">A9C11_33095</name>
</gene>
<proteinExistence type="predicted"/>
<dbReference type="RefSeq" id="WP_010792787.1">
    <property type="nucleotide sequence ID" value="NZ_CP015879.1"/>
</dbReference>
<dbReference type="EMBL" id="CP015879">
    <property type="protein sequence ID" value="ANI18892.1"/>
    <property type="molecule type" value="Genomic_DNA"/>
</dbReference>
<accession>A0A1A9KMZ8</accession>
<dbReference type="GeneID" id="93444950"/>
<sequence length="109" mass="11552">MNQNTDATKPQDTEVSSQTQLAILLSIRGGLTSGFTAQRCISQIAKVGPVGNWEAAASKYEVGSSLAQALLTSGAFSSDVQLLIGFMDDHQVNPVQQLDPAIDYLKAVL</sequence>
<keyword evidence="1" id="KW-0614">Plasmid</keyword>
<geneLocation type="plasmid" evidence="2">
    <name>prbl16</name>
</geneLocation>
<dbReference type="Proteomes" id="UP000077748">
    <property type="component" value="Plasmid pRBL16"/>
</dbReference>
<protein>
    <submittedName>
        <fullName evidence="1">Uncharacterized protein</fullName>
    </submittedName>
</protein>
<evidence type="ECO:0000313" key="1">
    <source>
        <dbReference type="EMBL" id="ANI18892.1"/>
    </source>
</evidence>
<name>A0A1A9KMZ8_9PSED</name>
<organism evidence="1 2">
    <name type="scientific">Pseudomonas citronellolis</name>
    <dbReference type="NCBI Taxonomy" id="53408"/>
    <lineage>
        <taxon>Bacteria</taxon>
        <taxon>Pseudomonadati</taxon>
        <taxon>Pseudomonadota</taxon>
        <taxon>Gammaproteobacteria</taxon>
        <taxon>Pseudomonadales</taxon>
        <taxon>Pseudomonadaceae</taxon>
        <taxon>Pseudomonas</taxon>
    </lineage>
</organism>
<evidence type="ECO:0000313" key="2">
    <source>
        <dbReference type="Proteomes" id="UP000077748"/>
    </source>
</evidence>